<dbReference type="SUPFAM" id="SSF49503">
    <property type="entry name" value="Cupredoxins"/>
    <property type="match status" value="3"/>
</dbReference>
<comment type="subunit">
    <text evidence="2">Monomer.</text>
</comment>
<dbReference type="Pfam" id="PF07732">
    <property type="entry name" value="Cu-oxidase_3"/>
    <property type="match status" value="1"/>
</dbReference>
<evidence type="ECO:0000256" key="7">
    <source>
        <dbReference type="ARBA" id="ARBA00042896"/>
    </source>
</evidence>
<comment type="catalytic activity">
    <reaction evidence="9">
        <text>4 Cu(+) + O2 + 4 H(+) = 4 Cu(2+) + 2 H2O</text>
        <dbReference type="Rhea" id="RHEA:30083"/>
        <dbReference type="ChEBI" id="CHEBI:15377"/>
        <dbReference type="ChEBI" id="CHEBI:15378"/>
        <dbReference type="ChEBI" id="CHEBI:15379"/>
        <dbReference type="ChEBI" id="CHEBI:29036"/>
        <dbReference type="ChEBI" id="CHEBI:49552"/>
        <dbReference type="EC" id="1.16.3.4"/>
    </reaction>
    <physiologicalReaction direction="left-to-right" evidence="9">
        <dbReference type="Rhea" id="RHEA:30084"/>
    </physiologicalReaction>
</comment>
<evidence type="ECO:0000259" key="10">
    <source>
        <dbReference type="Pfam" id="PF00394"/>
    </source>
</evidence>
<dbReference type="EC" id="1.16.3.4" evidence="5"/>
<dbReference type="PROSITE" id="PS00080">
    <property type="entry name" value="MULTICOPPER_OXIDASE2"/>
    <property type="match status" value="1"/>
</dbReference>
<dbReference type="PROSITE" id="PS51318">
    <property type="entry name" value="TAT"/>
    <property type="match status" value="1"/>
</dbReference>
<dbReference type="Pfam" id="PF00394">
    <property type="entry name" value="Cu-oxidase"/>
    <property type="match status" value="1"/>
</dbReference>
<feature type="domain" description="Plastocyanin-like" evidence="11">
    <location>
        <begin position="378"/>
        <end position="491"/>
    </location>
</feature>
<dbReference type="Pfam" id="PF07731">
    <property type="entry name" value="Cu-oxidase_2"/>
    <property type="match status" value="1"/>
</dbReference>
<evidence type="ECO:0000313" key="14">
    <source>
        <dbReference type="Proteomes" id="UP001500622"/>
    </source>
</evidence>
<dbReference type="Proteomes" id="UP001500622">
    <property type="component" value="Unassembled WGS sequence"/>
</dbReference>
<evidence type="ECO:0000256" key="6">
    <source>
        <dbReference type="ARBA" id="ARBA00041027"/>
    </source>
</evidence>
<gene>
    <name evidence="13" type="ORF">GCM10023169_00280</name>
</gene>
<proteinExistence type="inferred from homology"/>
<comment type="similarity">
    <text evidence="1">Belongs to the multicopper oxidase family.</text>
</comment>
<reference evidence="14" key="1">
    <citation type="journal article" date="2019" name="Int. J. Syst. Evol. Microbiol.">
        <title>The Global Catalogue of Microorganisms (GCM) 10K type strain sequencing project: providing services to taxonomists for standard genome sequencing and annotation.</title>
        <authorList>
            <consortium name="The Broad Institute Genomics Platform"/>
            <consortium name="The Broad Institute Genome Sequencing Center for Infectious Disease"/>
            <person name="Wu L."/>
            <person name="Ma J."/>
        </authorList>
    </citation>
    <scope>NUCLEOTIDE SEQUENCE [LARGE SCALE GENOMIC DNA]</scope>
    <source>
        <strain evidence="14">JCM 17810</strain>
    </source>
</reference>
<accession>A0ABP8KRU2</accession>
<dbReference type="InterPro" id="IPR045087">
    <property type="entry name" value="Cu-oxidase_fam"/>
</dbReference>
<dbReference type="CDD" id="cd13890">
    <property type="entry name" value="CuRO_3_CueO_FtsP"/>
    <property type="match status" value="1"/>
</dbReference>
<sequence>MTSTLRVDMTGRPSRPGVSRRAFLAGALGSAGLVLTGCDAMPSTSPVSAPDVARRLAIPPLAAARVEGGTRIFELTARAGTTEFMSGTETRTWGFNGAHLGPTLRATRGERVAVEVSNELDETTSVHWHGMHLPPQMDGGPHQSVEPGETWLPAWEIDQPAATLWYHPHPHGETEKHVYMGLAGLFLLDDDASQAATLPSEYGVDDVPVIVQDKKFDDAGQLTLDSDGNEVGLLGDVVMVNGTVGAYHEVTTGRVRLRLLNGSTARTYSFGFEDRQVDLVATDGGLLPEPVRSDQVRLAPGERAEIVVEMTPGEAAVLRSSDPDLGGVAAPFAFGGNDTFDVLELRPAEGLEPSPEPEWVWEDTGLREADAVVTRSFELQGRKINGLRMDMNRIDEVVTVGDTEIWEVRNLHPVSHSFHVHDVQFRVLSVDGEPPPPELSGRKDTVYLEPNRTYRLIMRFEDYTDPDWPYMYHCHMLLHEDEGMMGQFVVVAPGQEAGEVPGSGHGHH</sequence>
<keyword evidence="4" id="KW-0560">Oxidoreductase</keyword>
<dbReference type="PANTHER" id="PTHR48267">
    <property type="entry name" value="CUPREDOXIN SUPERFAMILY PROTEIN"/>
    <property type="match status" value="1"/>
</dbReference>
<feature type="domain" description="Plastocyanin-like" evidence="10">
    <location>
        <begin position="253"/>
        <end position="311"/>
    </location>
</feature>
<evidence type="ECO:0000256" key="1">
    <source>
        <dbReference type="ARBA" id="ARBA00010609"/>
    </source>
</evidence>
<dbReference type="CDD" id="cd04232">
    <property type="entry name" value="CuRO_1_CueO_FtsP"/>
    <property type="match status" value="1"/>
</dbReference>
<evidence type="ECO:0000256" key="8">
    <source>
        <dbReference type="ARBA" id="ARBA00043090"/>
    </source>
</evidence>
<evidence type="ECO:0000256" key="9">
    <source>
        <dbReference type="ARBA" id="ARBA00048092"/>
    </source>
</evidence>
<evidence type="ECO:0000313" key="13">
    <source>
        <dbReference type="EMBL" id="GAA4414699.1"/>
    </source>
</evidence>
<evidence type="ECO:0000256" key="4">
    <source>
        <dbReference type="ARBA" id="ARBA00023002"/>
    </source>
</evidence>
<organism evidence="13 14">
    <name type="scientific">Georgenia halophila</name>
    <dbReference type="NCBI Taxonomy" id="620889"/>
    <lineage>
        <taxon>Bacteria</taxon>
        <taxon>Bacillati</taxon>
        <taxon>Actinomycetota</taxon>
        <taxon>Actinomycetes</taxon>
        <taxon>Micrococcales</taxon>
        <taxon>Bogoriellaceae</taxon>
        <taxon>Georgenia</taxon>
    </lineage>
</organism>
<evidence type="ECO:0000256" key="2">
    <source>
        <dbReference type="ARBA" id="ARBA00011245"/>
    </source>
</evidence>
<dbReference type="InterPro" id="IPR008972">
    <property type="entry name" value="Cupredoxin"/>
</dbReference>
<evidence type="ECO:0000259" key="11">
    <source>
        <dbReference type="Pfam" id="PF07731"/>
    </source>
</evidence>
<evidence type="ECO:0000259" key="12">
    <source>
        <dbReference type="Pfam" id="PF07732"/>
    </source>
</evidence>
<protein>
    <recommendedName>
        <fullName evidence="6">Multicopper oxidase CueO</fullName>
        <ecNumber evidence="5">1.16.3.4</ecNumber>
    </recommendedName>
    <alternativeName>
        <fullName evidence="7">Copper efflux oxidase</fullName>
    </alternativeName>
    <alternativeName>
        <fullName evidence="8">Cuprous oxidase</fullName>
    </alternativeName>
</protein>
<dbReference type="EMBL" id="BAABGN010000001">
    <property type="protein sequence ID" value="GAA4414699.1"/>
    <property type="molecule type" value="Genomic_DNA"/>
</dbReference>
<dbReference type="InterPro" id="IPR002355">
    <property type="entry name" value="Cu_oxidase_Cu_BS"/>
</dbReference>
<dbReference type="CDD" id="cd13867">
    <property type="entry name" value="CuRO_2_CueO_FtsP"/>
    <property type="match status" value="1"/>
</dbReference>
<name>A0ABP8KRU2_9MICO</name>
<feature type="domain" description="Plastocyanin-like" evidence="12">
    <location>
        <begin position="79"/>
        <end position="191"/>
    </location>
</feature>
<dbReference type="InterPro" id="IPR011706">
    <property type="entry name" value="Cu-oxidase_C"/>
</dbReference>
<dbReference type="RefSeq" id="WP_345214457.1">
    <property type="nucleotide sequence ID" value="NZ_BAABGN010000001.1"/>
</dbReference>
<comment type="caution">
    <text evidence="13">The sequence shown here is derived from an EMBL/GenBank/DDBJ whole genome shotgun (WGS) entry which is preliminary data.</text>
</comment>
<keyword evidence="3" id="KW-0479">Metal-binding</keyword>
<evidence type="ECO:0000256" key="5">
    <source>
        <dbReference type="ARBA" id="ARBA00038978"/>
    </source>
</evidence>
<keyword evidence="14" id="KW-1185">Reference proteome</keyword>
<dbReference type="Gene3D" id="2.60.40.420">
    <property type="entry name" value="Cupredoxins - blue copper proteins"/>
    <property type="match status" value="3"/>
</dbReference>
<evidence type="ECO:0000256" key="3">
    <source>
        <dbReference type="ARBA" id="ARBA00022723"/>
    </source>
</evidence>
<dbReference type="InterPro" id="IPR001117">
    <property type="entry name" value="Cu-oxidase_2nd"/>
</dbReference>
<dbReference type="PANTHER" id="PTHR48267:SF1">
    <property type="entry name" value="BILIRUBIN OXIDASE"/>
    <property type="match status" value="1"/>
</dbReference>
<dbReference type="InterPro" id="IPR011707">
    <property type="entry name" value="Cu-oxidase-like_N"/>
</dbReference>
<dbReference type="InterPro" id="IPR006311">
    <property type="entry name" value="TAT_signal"/>
</dbReference>